<sequence>MPKCLWRPLVFHFFAKHSRLKSVIRVQKALCVCGVICPRPSFTVRDI</sequence>
<organism evidence="1">
    <name type="scientific">Anguilla anguilla</name>
    <name type="common">European freshwater eel</name>
    <name type="synonym">Muraena anguilla</name>
    <dbReference type="NCBI Taxonomy" id="7936"/>
    <lineage>
        <taxon>Eukaryota</taxon>
        <taxon>Metazoa</taxon>
        <taxon>Chordata</taxon>
        <taxon>Craniata</taxon>
        <taxon>Vertebrata</taxon>
        <taxon>Euteleostomi</taxon>
        <taxon>Actinopterygii</taxon>
        <taxon>Neopterygii</taxon>
        <taxon>Teleostei</taxon>
        <taxon>Anguilliformes</taxon>
        <taxon>Anguillidae</taxon>
        <taxon>Anguilla</taxon>
    </lineage>
</organism>
<accession>A0A0E9RJT2</accession>
<protein>
    <submittedName>
        <fullName evidence="1">Uncharacterized protein</fullName>
    </submittedName>
</protein>
<dbReference type="EMBL" id="GBXM01079176">
    <property type="protein sequence ID" value="JAH29401.1"/>
    <property type="molecule type" value="Transcribed_RNA"/>
</dbReference>
<evidence type="ECO:0000313" key="1">
    <source>
        <dbReference type="EMBL" id="JAH29401.1"/>
    </source>
</evidence>
<reference evidence="1" key="1">
    <citation type="submission" date="2014-11" db="EMBL/GenBank/DDBJ databases">
        <authorList>
            <person name="Amaro Gonzalez C."/>
        </authorList>
    </citation>
    <scope>NUCLEOTIDE SEQUENCE</scope>
</reference>
<dbReference type="AlphaFoldDB" id="A0A0E9RJT2"/>
<reference evidence="1" key="2">
    <citation type="journal article" date="2015" name="Fish Shellfish Immunol.">
        <title>Early steps in the European eel (Anguilla anguilla)-Vibrio vulnificus interaction in the gills: Role of the RtxA13 toxin.</title>
        <authorList>
            <person name="Callol A."/>
            <person name="Pajuelo D."/>
            <person name="Ebbesson L."/>
            <person name="Teles M."/>
            <person name="MacKenzie S."/>
            <person name="Amaro C."/>
        </authorList>
    </citation>
    <scope>NUCLEOTIDE SEQUENCE</scope>
</reference>
<name>A0A0E9RJT2_ANGAN</name>
<proteinExistence type="predicted"/>